<evidence type="ECO:0000256" key="1">
    <source>
        <dbReference type="ARBA" id="ARBA00001946"/>
    </source>
</evidence>
<dbReference type="GO" id="GO:0005975">
    <property type="term" value="P:carbohydrate metabolic process"/>
    <property type="evidence" value="ECO:0007669"/>
    <property type="project" value="InterPro"/>
</dbReference>
<name>A0A2G6E019_9BACT</name>
<evidence type="ECO:0000313" key="13">
    <source>
        <dbReference type="Proteomes" id="UP000229740"/>
    </source>
</evidence>
<dbReference type="GO" id="GO:0000287">
    <property type="term" value="F:magnesium ion binding"/>
    <property type="evidence" value="ECO:0007669"/>
    <property type="project" value="InterPro"/>
</dbReference>
<gene>
    <name evidence="12" type="ORF">CSB45_16200</name>
</gene>
<feature type="domain" description="Alpha-D-phosphohexomutase C-terminal" evidence="8">
    <location>
        <begin position="289"/>
        <end position="352"/>
    </location>
</feature>
<dbReference type="PRINTS" id="PR00509">
    <property type="entry name" value="PGMPMM"/>
</dbReference>
<dbReference type="Pfam" id="PF02880">
    <property type="entry name" value="PGM_PMM_III"/>
    <property type="match status" value="1"/>
</dbReference>
<dbReference type="Pfam" id="PF02879">
    <property type="entry name" value="PGM_PMM_II"/>
    <property type="match status" value="1"/>
</dbReference>
<dbReference type="SUPFAM" id="SSF55957">
    <property type="entry name" value="Phosphoglucomutase, C-terminal domain"/>
    <property type="match status" value="1"/>
</dbReference>
<dbReference type="InterPro" id="IPR005846">
    <property type="entry name" value="A-D-PHexomutase_a/b/a-III"/>
</dbReference>
<evidence type="ECO:0000313" key="12">
    <source>
        <dbReference type="EMBL" id="PID55405.1"/>
    </source>
</evidence>
<evidence type="ECO:0000259" key="11">
    <source>
        <dbReference type="Pfam" id="PF02880"/>
    </source>
</evidence>
<dbReference type="GO" id="GO:0016868">
    <property type="term" value="F:intramolecular phosphotransferase activity"/>
    <property type="evidence" value="ECO:0007669"/>
    <property type="project" value="InterPro"/>
</dbReference>
<evidence type="ECO:0000256" key="5">
    <source>
        <dbReference type="ARBA" id="ARBA00022842"/>
    </source>
</evidence>
<dbReference type="PANTHER" id="PTHR43771:SF1">
    <property type="entry name" value="PHOSPHOMANNOMUTASE"/>
    <property type="match status" value="1"/>
</dbReference>
<comment type="similarity">
    <text evidence="2 7">Belongs to the phosphohexose mutase family.</text>
</comment>
<dbReference type="InterPro" id="IPR036900">
    <property type="entry name" value="A-D-PHexomutase_C_sf"/>
</dbReference>
<dbReference type="InterPro" id="IPR005841">
    <property type="entry name" value="Alpha-D-phosphohexomutase_SF"/>
</dbReference>
<feature type="domain" description="Alpha-D-phosphohexomutase alpha/beta/alpha" evidence="9">
    <location>
        <begin position="5"/>
        <end position="35"/>
    </location>
</feature>
<dbReference type="InterPro" id="IPR005845">
    <property type="entry name" value="A-D-PHexomutase_a/b/a-II"/>
</dbReference>
<dbReference type="EMBL" id="PDPS01000130">
    <property type="protein sequence ID" value="PID55405.1"/>
    <property type="molecule type" value="Genomic_DNA"/>
</dbReference>
<reference evidence="12 13" key="1">
    <citation type="submission" date="2017-10" db="EMBL/GenBank/DDBJ databases">
        <title>Novel microbial diversity and functional potential in the marine mammal oral microbiome.</title>
        <authorList>
            <person name="Dudek N.K."/>
            <person name="Sun C.L."/>
            <person name="Burstein D."/>
            <person name="Kantor R.S."/>
            <person name="Aliaga Goltsman D.S."/>
            <person name="Bik E.M."/>
            <person name="Thomas B.C."/>
            <person name="Banfield J.F."/>
            <person name="Relman D.A."/>
        </authorList>
    </citation>
    <scope>NUCLEOTIDE SEQUENCE [LARGE SCALE GENOMIC DNA]</scope>
    <source>
        <strain evidence="12">DOLZORAL124_49_17</strain>
    </source>
</reference>
<dbReference type="AlphaFoldDB" id="A0A2G6E019"/>
<dbReference type="InterPro" id="IPR005843">
    <property type="entry name" value="A-D-PHexomutase_C"/>
</dbReference>
<dbReference type="InterPro" id="IPR016066">
    <property type="entry name" value="A-D-PHexomutase_CS"/>
</dbReference>
<dbReference type="Pfam" id="PF02878">
    <property type="entry name" value="PGM_PMM_I"/>
    <property type="match status" value="1"/>
</dbReference>
<dbReference type="PROSITE" id="PS00710">
    <property type="entry name" value="PGM_PMM"/>
    <property type="match status" value="1"/>
</dbReference>
<feature type="domain" description="Alpha-D-phosphohexomutase alpha/beta/alpha" evidence="10">
    <location>
        <begin position="70"/>
        <end position="169"/>
    </location>
</feature>
<evidence type="ECO:0000256" key="7">
    <source>
        <dbReference type="RuleBase" id="RU004326"/>
    </source>
</evidence>
<dbReference type="Gene3D" id="3.30.310.50">
    <property type="entry name" value="Alpha-D-phosphohexomutase, C-terminal domain"/>
    <property type="match status" value="1"/>
</dbReference>
<evidence type="ECO:0000256" key="6">
    <source>
        <dbReference type="ARBA" id="ARBA00023235"/>
    </source>
</evidence>
<keyword evidence="5 7" id="KW-0460">Magnesium</keyword>
<keyword evidence="3" id="KW-0597">Phosphoprotein</keyword>
<comment type="caution">
    <text evidence="12">The sequence shown here is derived from an EMBL/GenBank/DDBJ whole genome shotgun (WGS) entry which is preliminary data.</text>
</comment>
<dbReference type="Gene3D" id="3.40.120.10">
    <property type="entry name" value="Alpha-D-Glucose-1,6-Bisphosphate, subunit A, domain 3"/>
    <property type="match status" value="3"/>
</dbReference>
<protein>
    <submittedName>
        <fullName evidence="12">Phosphomannomutase</fullName>
    </submittedName>
</protein>
<evidence type="ECO:0000256" key="2">
    <source>
        <dbReference type="ARBA" id="ARBA00010231"/>
    </source>
</evidence>
<sequence>MEQDGVDGGVVVTASHNPANYNGMKFVVQGARPVTGESGLADMAEMIARGPVETTALTPGVIRTFDNKKRYIEHLLSYVDVDDLRALKIVVNPGNGCAGLIVDLLEEWLPFVFIKLHNEPDGTFPNGVPNPLLPENREETARAVLEYGADFGIGWDGDFDRCFLWDEKGAFIEGYYVVGLLAEEMLRKAGGAKILYDPRLTWNSEERITALGGEPVMTRTGHAFIKERMRRENAVYGGEMSAHHYFRDFGYCDSGMIPWLLVASILSRQDKPLSALVADMVAAFPVSGEINSTVENPDEVIARIEQQYIDGRKNYTDGLSVEYSTYRFNVRKSNTEPLLRLNVETRGSISLLEQKTAELLQLIRGQVFTG</sequence>
<dbReference type="Proteomes" id="UP000229740">
    <property type="component" value="Unassembled WGS sequence"/>
</dbReference>
<evidence type="ECO:0000256" key="4">
    <source>
        <dbReference type="ARBA" id="ARBA00022723"/>
    </source>
</evidence>
<feature type="domain" description="Alpha-D-phosphohexomutase alpha/beta/alpha" evidence="11">
    <location>
        <begin position="174"/>
        <end position="282"/>
    </location>
</feature>
<accession>A0A2G6E019</accession>
<dbReference type="PANTHER" id="PTHR43771">
    <property type="entry name" value="PHOSPHOMANNOMUTASE"/>
    <property type="match status" value="1"/>
</dbReference>
<dbReference type="InterPro" id="IPR005844">
    <property type="entry name" value="A-D-PHexomutase_a/b/a-I"/>
</dbReference>
<evidence type="ECO:0000259" key="8">
    <source>
        <dbReference type="Pfam" id="PF00408"/>
    </source>
</evidence>
<evidence type="ECO:0000259" key="9">
    <source>
        <dbReference type="Pfam" id="PF02878"/>
    </source>
</evidence>
<keyword evidence="4 7" id="KW-0479">Metal-binding</keyword>
<evidence type="ECO:0000256" key="3">
    <source>
        <dbReference type="ARBA" id="ARBA00022553"/>
    </source>
</evidence>
<dbReference type="SUPFAM" id="SSF53738">
    <property type="entry name" value="Phosphoglucomutase, first 3 domains"/>
    <property type="match status" value="3"/>
</dbReference>
<dbReference type="Pfam" id="PF00408">
    <property type="entry name" value="PGM_PMM_IV"/>
    <property type="match status" value="1"/>
</dbReference>
<organism evidence="12 13">
    <name type="scientific">candidate division KSB3 bacterium</name>
    <dbReference type="NCBI Taxonomy" id="2044937"/>
    <lineage>
        <taxon>Bacteria</taxon>
        <taxon>candidate division KSB3</taxon>
    </lineage>
</organism>
<comment type="cofactor">
    <cofactor evidence="1">
        <name>Mg(2+)</name>
        <dbReference type="ChEBI" id="CHEBI:18420"/>
    </cofactor>
</comment>
<evidence type="ECO:0000259" key="10">
    <source>
        <dbReference type="Pfam" id="PF02879"/>
    </source>
</evidence>
<proteinExistence type="inferred from homology"/>
<dbReference type="CDD" id="cd03089">
    <property type="entry name" value="PMM_PGM"/>
    <property type="match status" value="1"/>
</dbReference>
<keyword evidence="6" id="KW-0413">Isomerase</keyword>
<dbReference type="InterPro" id="IPR016055">
    <property type="entry name" value="A-D-PHexomutase_a/b/a-I/II/III"/>
</dbReference>